<name>A0ABV4AGN8_9GAMM</name>
<comment type="similarity">
    <text evidence="2">Belongs to the OmpP1/FadL family.</text>
</comment>
<dbReference type="PANTHER" id="PTHR35093:SF8">
    <property type="entry name" value="OUTER MEMBRANE PROTEIN NMB0088-RELATED"/>
    <property type="match status" value="1"/>
</dbReference>
<dbReference type="Proteomes" id="UP001562065">
    <property type="component" value="Unassembled WGS sequence"/>
</dbReference>
<gene>
    <name evidence="8" type="ORF">AB5I84_07560</name>
</gene>
<organism evidence="8 9">
    <name type="scientific">Isoalcanivorax beigongshangi</name>
    <dbReference type="NCBI Taxonomy" id="3238810"/>
    <lineage>
        <taxon>Bacteria</taxon>
        <taxon>Pseudomonadati</taxon>
        <taxon>Pseudomonadota</taxon>
        <taxon>Gammaproteobacteria</taxon>
        <taxon>Oceanospirillales</taxon>
        <taxon>Alcanivoracaceae</taxon>
        <taxon>Isoalcanivorax</taxon>
    </lineage>
</organism>
<evidence type="ECO:0000256" key="7">
    <source>
        <dbReference type="ARBA" id="ARBA00023237"/>
    </source>
</evidence>
<keyword evidence="4" id="KW-0812">Transmembrane</keyword>
<evidence type="ECO:0000256" key="3">
    <source>
        <dbReference type="ARBA" id="ARBA00022452"/>
    </source>
</evidence>
<comment type="subcellular location">
    <subcellularLocation>
        <location evidence="1">Cell outer membrane</location>
        <topology evidence="1">Multi-pass membrane protein</topology>
    </subcellularLocation>
</comment>
<dbReference type="SUPFAM" id="SSF56935">
    <property type="entry name" value="Porins"/>
    <property type="match status" value="1"/>
</dbReference>
<proteinExistence type="inferred from homology"/>
<evidence type="ECO:0000256" key="5">
    <source>
        <dbReference type="ARBA" id="ARBA00022729"/>
    </source>
</evidence>
<keyword evidence="6" id="KW-0472">Membrane</keyword>
<dbReference type="EMBL" id="JBGCUO010000001">
    <property type="protein sequence ID" value="MEY1662004.1"/>
    <property type="molecule type" value="Genomic_DNA"/>
</dbReference>
<dbReference type="RefSeq" id="WP_369455249.1">
    <property type="nucleotide sequence ID" value="NZ_JBGCUO010000001.1"/>
</dbReference>
<keyword evidence="7" id="KW-0998">Cell outer membrane</keyword>
<evidence type="ECO:0000256" key="6">
    <source>
        <dbReference type="ARBA" id="ARBA00023136"/>
    </source>
</evidence>
<evidence type="ECO:0000256" key="4">
    <source>
        <dbReference type="ARBA" id="ARBA00022692"/>
    </source>
</evidence>
<evidence type="ECO:0000313" key="9">
    <source>
        <dbReference type="Proteomes" id="UP001562065"/>
    </source>
</evidence>
<dbReference type="PANTHER" id="PTHR35093">
    <property type="entry name" value="OUTER MEMBRANE PROTEIN NMB0088-RELATED"/>
    <property type="match status" value="1"/>
</dbReference>
<evidence type="ECO:0000256" key="2">
    <source>
        <dbReference type="ARBA" id="ARBA00008163"/>
    </source>
</evidence>
<dbReference type="Gene3D" id="2.40.160.60">
    <property type="entry name" value="Outer membrane protein transport protein (OMPP1/FadL/TodX)"/>
    <property type="match status" value="1"/>
</dbReference>
<keyword evidence="3" id="KW-1134">Transmembrane beta strand</keyword>
<evidence type="ECO:0000313" key="8">
    <source>
        <dbReference type="EMBL" id="MEY1662004.1"/>
    </source>
</evidence>
<keyword evidence="5" id="KW-0732">Signal</keyword>
<evidence type="ECO:0000256" key="1">
    <source>
        <dbReference type="ARBA" id="ARBA00004571"/>
    </source>
</evidence>
<protein>
    <submittedName>
        <fullName evidence="8">OmpP1/FadL family transporter</fullName>
    </submittedName>
</protein>
<keyword evidence="9" id="KW-1185">Reference proteome</keyword>
<reference evidence="8 9" key="1">
    <citation type="submission" date="2024-07" db="EMBL/GenBank/DDBJ databases">
        <authorList>
            <person name="Ren Q."/>
        </authorList>
    </citation>
    <scope>NUCLEOTIDE SEQUENCE [LARGE SCALE GENOMIC DNA]</scope>
    <source>
        <strain evidence="8 9">REN37</strain>
    </source>
</reference>
<sequence length="561" mass="61351">MVGQGRTTSTPLRRRGWRWALIALLAWAGGSQAQLATNIGVDVRAMSMGNAVTADPPGIMSIHFNPAGLARLDGRRMDLQFLAVDLSLSSQFSAPPDYNVFGFSDDPVVCADAPGTGDRCQNFRTGKSGIEGVSLYLPFVNDFVNLPPGPLAAGPVPSFSIRPEGSKFTFATATYLPMVAGFYRDKNDPGNFMGSRVALNRLTYLSPSVGYQVTDTLSIGASVGFSYQAVGLETDFRAPNDLLGFARIVSESICAPFAGESNFALDIILFGICRPNEGLGPFKSLASLDVTMDDRFSPSYNLGILWEPNDRFAWGAVWHSPTKVRMRGRYNIAYSNATRETINGIGSSPTGAIALAVLGVPNYVGLQDTGIINMDITMPAHFQTGIKVKPHERLQFNMDAVWTDYSTWDAFNFEFDSSNAALALARLFTPGATSDTLSYPLNFRSTWNLAFGAEFTVNDRLKLRAGFEPRASAIPNNRRMPMVPINEARYYSVGLGYRWSEDTEFDFAFAMLESRDHVPANSSCSANCTGINNMVYNPYAGLDIKTKATINMFGFAYRTRF</sequence>
<dbReference type="Pfam" id="PF03349">
    <property type="entry name" value="Toluene_X"/>
    <property type="match status" value="1"/>
</dbReference>
<comment type="caution">
    <text evidence="8">The sequence shown here is derived from an EMBL/GenBank/DDBJ whole genome shotgun (WGS) entry which is preliminary data.</text>
</comment>
<dbReference type="InterPro" id="IPR005017">
    <property type="entry name" value="OMPP1/FadL/TodX"/>
</dbReference>
<accession>A0ABV4AGN8</accession>